<dbReference type="Proteomes" id="UP001060215">
    <property type="component" value="Chromosome 7"/>
</dbReference>
<protein>
    <submittedName>
        <fullName evidence="1">Pollen receptor-like kinase 1</fullName>
    </submittedName>
</protein>
<dbReference type="EMBL" id="CM045764">
    <property type="protein sequence ID" value="KAI8006884.1"/>
    <property type="molecule type" value="Genomic_DNA"/>
</dbReference>
<gene>
    <name evidence="1" type="ORF">LOK49_LG07G02192</name>
</gene>
<name>A0ACC0H0T3_9ERIC</name>
<proteinExistence type="predicted"/>
<sequence length="120" mass="13513">MNNNFKGGLPDFKKLGSLKSLFLSHNHSSGQIPDDAFTGMGSLKKLYLSHNEFTGTIPSSVAHPNKLLEYPRRCRCGALNSFQKRTILVDLPKEYKMIVDLPDSFKTLFTSILFVCRFPS</sequence>
<reference evidence="1 2" key="1">
    <citation type="journal article" date="2022" name="Plant J.">
        <title>Chromosome-level genome of Camellia lanceoleosa provides a valuable resource for understanding genome evolution and self-incompatibility.</title>
        <authorList>
            <person name="Gong W."/>
            <person name="Xiao S."/>
            <person name="Wang L."/>
            <person name="Liao Z."/>
            <person name="Chang Y."/>
            <person name="Mo W."/>
            <person name="Hu G."/>
            <person name="Li W."/>
            <person name="Zhao G."/>
            <person name="Zhu H."/>
            <person name="Hu X."/>
            <person name="Ji K."/>
            <person name="Xiang X."/>
            <person name="Song Q."/>
            <person name="Yuan D."/>
            <person name="Jin S."/>
            <person name="Zhang L."/>
        </authorList>
    </citation>
    <scope>NUCLEOTIDE SEQUENCE [LARGE SCALE GENOMIC DNA]</scope>
    <source>
        <strain evidence="1">SQ_2022a</strain>
    </source>
</reference>
<keyword evidence="2" id="KW-1185">Reference proteome</keyword>
<accession>A0ACC0H0T3</accession>
<evidence type="ECO:0000313" key="1">
    <source>
        <dbReference type="EMBL" id="KAI8006884.1"/>
    </source>
</evidence>
<evidence type="ECO:0000313" key="2">
    <source>
        <dbReference type="Proteomes" id="UP001060215"/>
    </source>
</evidence>
<comment type="caution">
    <text evidence="1">The sequence shown here is derived from an EMBL/GenBank/DDBJ whole genome shotgun (WGS) entry which is preliminary data.</text>
</comment>
<organism evidence="1 2">
    <name type="scientific">Camellia lanceoleosa</name>
    <dbReference type="NCBI Taxonomy" id="1840588"/>
    <lineage>
        <taxon>Eukaryota</taxon>
        <taxon>Viridiplantae</taxon>
        <taxon>Streptophyta</taxon>
        <taxon>Embryophyta</taxon>
        <taxon>Tracheophyta</taxon>
        <taxon>Spermatophyta</taxon>
        <taxon>Magnoliopsida</taxon>
        <taxon>eudicotyledons</taxon>
        <taxon>Gunneridae</taxon>
        <taxon>Pentapetalae</taxon>
        <taxon>asterids</taxon>
        <taxon>Ericales</taxon>
        <taxon>Theaceae</taxon>
        <taxon>Camellia</taxon>
    </lineage>
</organism>